<keyword evidence="2 5" id="KW-0812">Transmembrane</keyword>
<feature type="domain" description="NADH:quinone oxidoreductase/Mrp antiporter transmembrane" evidence="6">
    <location>
        <begin position="142"/>
        <end position="449"/>
    </location>
</feature>
<dbReference type="InterPro" id="IPR010096">
    <property type="entry name" value="NADH-Q_OxRdtase_suN/2"/>
</dbReference>
<feature type="transmembrane region" description="Helical" evidence="5">
    <location>
        <begin position="121"/>
        <end position="138"/>
    </location>
</feature>
<protein>
    <submittedName>
        <fullName evidence="7">NADH dehydrogenase subunit 2</fullName>
    </submittedName>
</protein>
<dbReference type="AlphaFoldDB" id="A0A6B9PG71"/>
<feature type="transmembrane region" description="Helical" evidence="5">
    <location>
        <begin position="328"/>
        <end position="347"/>
    </location>
</feature>
<sequence>MTLQNLDLQLLEYDIINTFSLEIFLGWATLFLLVWILILQNRKDLGYLALNTNVKWVTVLVILLALFICYFSSLANFTWLPMRAALILDAFSFNTRVITLVTSLLYFLIVSSFIKENPSSANELCSLILLSIISLVILTCVNDFLCLFMCIELQSLSFYVLACFRKKSDFSIEAGVKYFITGAIASCMMLFGISLIYGITGTLNFVEIKQIVLSMSVSKLTDITAHNTATYVSLHLGILFLMSALFFKLGVAPLHFWLPDVYEGSPTYVTAFFALVPKVALLVIVTRLLFDVFEPLQIIWQPILLQLSIISVFVGTIGAIYQRRIKRLLAYSTIGHNGFLVLALASVNQEGLNALIVYITIYILTSACIFLFVLNVRERGVSVENPTFYEARGIIKTNPLLGLCLALPLFSLAGIPPFVGFIAKYQMFLAAVHSGYVLTSIVLVVVSVIACYYYIRFTKVHFFESSHLIWNKTISRETSICFSVCCCLLFLLSLLPRFFSVFVL</sequence>
<accession>A0A6B9PG71</accession>
<evidence type="ECO:0000256" key="1">
    <source>
        <dbReference type="ARBA" id="ARBA00004141"/>
    </source>
</evidence>
<dbReference type="NCBIfam" id="TIGR01770">
    <property type="entry name" value="NDH_I_N"/>
    <property type="match status" value="1"/>
</dbReference>
<gene>
    <name evidence="7" type="primary">nad2</name>
</gene>
<feature type="transmembrane region" description="Helical" evidence="5">
    <location>
        <begin position="15"/>
        <end position="38"/>
    </location>
</feature>
<evidence type="ECO:0000259" key="6">
    <source>
        <dbReference type="Pfam" id="PF00361"/>
    </source>
</evidence>
<evidence type="ECO:0000256" key="5">
    <source>
        <dbReference type="SAM" id="Phobius"/>
    </source>
</evidence>
<dbReference type="Pfam" id="PF00361">
    <property type="entry name" value="Proton_antipo_M"/>
    <property type="match status" value="1"/>
</dbReference>
<dbReference type="PANTHER" id="PTHR22773">
    <property type="entry name" value="NADH DEHYDROGENASE"/>
    <property type="match status" value="1"/>
</dbReference>
<feature type="transmembrane region" description="Helical" evidence="5">
    <location>
        <begin position="59"/>
        <end position="80"/>
    </location>
</feature>
<dbReference type="EMBL" id="MN564259">
    <property type="protein sequence ID" value="QHD45385.1"/>
    <property type="molecule type" value="Genomic_DNA"/>
</dbReference>
<dbReference type="GO" id="GO:0016020">
    <property type="term" value="C:membrane"/>
    <property type="evidence" value="ECO:0007669"/>
    <property type="project" value="UniProtKB-SubCell"/>
</dbReference>
<keyword evidence="3 5" id="KW-1133">Transmembrane helix</keyword>
<evidence type="ECO:0000256" key="3">
    <source>
        <dbReference type="ARBA" id="ARBA00022989"/>
    </source>
</evidence>
<proteinExistence type="inferred from homology"/>
<feature type="transmembrane region" description="Helical" evidence="5">
    <location>
        <begin position="435"/>
        <end position="455"/>
    </location>
</feature>
<feature type="transmembrane region" description="Helical" evidence="5">
    <location>
        <begin position="234"/>
        <end position="256"/>
    </location>
</feature>
<evidence type="ECO:0000256" key="2">
    <source>
        <dbReference type="ARBA" id="ARBA00022692"/>
    </source>
</evidence>
<dbReference type="InterPro" id="IPR001750">
    <property type="entry name" value="ND/Mrp_TM"/>
</dbReference>
<dbReference type="GO" id="GO:0042773">
    <property type="term" value="P:ATP synthesis coupled electron transport"/>
    <property type="evidence" value="ECO:0007669"/>
    <property type="project" value="InterPro"/>
</dbReference>
<feature type="transmembrane region" description="Helical" evidence="5">
    <location>
        <begin position="302"/>
        <end position="321"/>
    </location>
</feature>
<feature type="transmembrane region" description="Helical" evidence="5">
    <location>
        <begin position="176"/>
        <end position="199"/>
    </location>
</feature>
<geneLocation type="mitochondrion" evidence="7"/>
<name>A0A6B9PG71_9EUKA</name>
<feature type="transmembrane region" description="Helical" evidence="5">
    <location>
        <begin position="86"/>
        <end position="109"/>
    </location>
</feature>
<reference evidence="7" key="1">
    <citation type="submission" date="2019-10" db="EMBL/GenBank/DDBJ databases">
        <authorList>
            <person name="Hulatt C.J."/>
            <person name="Posewitz M.C."/>
        </authorList>
    </citation>
    <scope>NUCLEOTIDE SEQUENCE</scope>
    <source>
        <strain evidence="7">NIVA-4/92</strain>
    </source>
</reference>
<dbReference type="HAMAP" id="MF_00445">
    <property type="entry name" value="NDH1_NuoN_1"/>
    <property type="match status" value="1"/>
</dbReference>
<evidence type="ECO:0000256" key="4">
    <source>
        <dbReference type="ARBA" id="ARBA00023136"/>
    </source>
</evidence>
<feature type="transmembrane region" description="Helical" evidence="5">
    <location>
        <begin position="353"/>
        <end position="374"/>
    </location>
</feature>
<keyword evidence="7" id="KW-0496">Mitochondrion</keyword>
<evidence type="ECO:0000313" key="7">
    <source>
        <dbReference type="EMBL" id="QHD45385.1"/>
    </source>
</evidence>
<dbReference type="GO" id="GO:0008137">
    <property type="term" value="F:NADH dehydrogenase (ubiquinone) activity"/>
    <property type="evidence" value="ECO:0007669"/>
    <property type="project" value="InterPro"/>
</dbReference>
<keyword evidence="4 5" id="KW-0472">Membrane</keyword>
<comment type="subcellular location">
    <subcellularLocation>
        <location evidence="1">Membrane</location>
        <topology evidence="1">Multi-pass membrane protein</topology>
    </subcellularLocation>
</comment>
<feature type="transmembrane region" description="Helical" evidence="5">
    <location>
        <begin position="400"/>
        <end position="423"/>
    </location>
</feature>
<organism evidence="7">
    <name type="scientific">Pavlova sp. NIVA-4/92</name>
    <dbReference type="NCBI Taxonomy" id="2686093"/>
    <lineage>
        <taxon>Eukaryota</taxon>
        <taxon>Haptista</taxon>
        <taxon>Haptophyta</taxon>
        <taxon>Pavlovophyceae</taxon>
        <taxon>Pavlovales</taxon>
        <taxon>Pavlovaceae</taxon>
        <taxon>Pavlova</taxon>
    </lineage>
</organism>
<feature type="transmembrane region" description="Helical" evidence="5">
    <location>
        <begin position="480"/>
        <end position="499"/>
    </location>
</feature>